<keyword evidence="3" id="KW-1185">Reference proteome</keyword>
<dbReference type="CDD" id="cd06587">
    <property type="entry name" value="VOC"/>
    <property type="match status" value="1"/>
</dbReference>
<proteinExistence type="predicted"/>
<sequence length="159" mass="17116">MSDFTSAGVSAEDLPAPAEGLLLTHFLTVGDVPRSRAFYADVLGGQVVLDENPCIIKVANSWIIMNPGGGPTDDKPDVVLHTPEDPHTVSSFLNVRVANIHGFYAAARAKGAEFLTPPIDRRAELRCYMRDPDGYLIEVGQATGLLKGILARTSTEPDR</sequence>
<dbReference type="RefSeq" id="WP_138045612.1">
    <property type="nucleotide sequence ID" value="NZ_VBZC01000014.1"/>
</dbReference>
<dbReference type="InterPro" id="IPR004360">
    <property type="entry name" value="Glyas_Fos-R_dOase_dom"/>
</dbReference>
<dbReference type="PROSITE" id="PS51819">
    <property type="entry name" value="VOC"/>
    <property type="match status" value="1"/>
</dbReference>
<dbReference type="Pfam" id="PF00903">
    <property type="entry name" value="Glyoxalase"/>
    <property type="match status" value="1"/>
</dbReference>
<protein>
    <submittedName>
        <fullName evidence="2">VOC family protein</fullName>
    </submittedName>
</protein>
<dbReference type="InterPro" id="IPR037523">
    <property type="entry name" value="VOC_core"/>
</dbReference>
<dbReference type="Gene3D" id="3.10.180.10">
    <property type="entry name" value="2,3-Dihydroxybiphenyl 1,2-Dioxygenase, domain 1"/>
    <property type="match status" value="1"/>
</dbReference>
<dbReference type="Proteomes" id="UP000305906">
    <property type="component" value="Unassembled WGS sequence"/>
</dbReference>
<name>A0A5R9FPQ2_9ACTN</name>
<dbReference type="SUPFAM" id="SSF54593">
    <property type="entry name" value="Glyoxalase/Bleomycin resistance protein/Dihydroxybiphenyl dioxygenase"/>
    <property type="match status" value="1"/>
</dbReference>
<evidence type="ECO:0000313" key="2">
    <source>
        <dbReference type="EMBL" id="TLS45361.1"/>
    </source>
</evidence>
<dbReference type="AlphaFoldDB" id="A0A5R9FPQ2"/>
<dbReference type="InterPro" id="IPR029068">
    <property type="entry name" value="Glyas_Bleomycin-R_OHBP_Dase"/>
</dbReference>
<dbReference type="EMBL" id="VBZC01000014">
    <property type="protein sequence ID" value="TLS45361.1"/>
    <property type="molecule type" value="Genomic_DNA"/>
</dbReference>
<reference evidence="2 3" key="1">
    <citation type="submission" date="2019-05" db="EMBL/GenBank/DDBJ databases">
        <title>Streptomyces sp. NEAU-C151, a novel actinomycete isolated from soil.</title>
        <authorList>
            <person name="Han L."/>
            <person name="Jiang H."/>
        </authorList>
    </citation>
    <scope>NUCLEOTIDE SEQUENCE [LARGE SCALE GENOMIC DNA]</scope>
    <source>
        <strain evidence="2 3">NEAU-C151</strain>
    </source>
</reference>
<gene>
    <name evidence="2" type="ORF">FE633_14890</name>
</gene>
<evidence type="ECO:0000259" key="1">
    <source>
        <dbReference type="PROSITE" id="PS51819"/>
    </source>
</evidence>
<evidence type="ECO:0000313" key="3">
    <source>
        <dbReference type="Proteomes" id="UP000305906"/>
    </source>
</evidence>
<comment type="caution">
    <text evidence="2">The sequence shown here is derived from an EMBL/GenBank/DDBJ whole genome shotgun (WGS) entry which is preliminary data.</text>
</comment>
<organism evidence="2 3">
    <name type="scientific">Streptomyces montanus</name>
    <dbReference type="NCBI Taxonomy" id="2580423"/>
    <lineage>
        <taxon>Bacteria</taxon>
        <taxon>Bacillati</taxon>
        <taxon>Actinomycetota</taxon>
        <taxon>Actinomycetes</taxon>
        <taxon>Kitasatosporales</taxon>
        <taxon>Streptomycetaceae</taxon>
        <taxon>Streptomyces</taxon>
    </lineage>
</organism>
<feature type="domain" description="VOC" evidence="1">
    <location>
        <begin position="20"/>
        <end position="142"/>
    </location>
</feature>
<accession>A0A5R9FPQ2</accession>